<feature type="region of interest" description="Disordered" evidence="1">
    <location>
        <begin position="629"/>
        <end position="662"/>
    </location>
</feature>
<dbReference type="EMBL" id="HE573027">
    <property type="protein sequence ID" value="CCC53492.1"/>
    <property type="molecule type" value="Genomic_DNA"/>
</dbReference>
<feature type="region of interest" description="Disordered" evidence="1">
    <location>
        <begin position="1659"/>
        <end position="1691"/>
    </location>
</feature>
<reference evidence="2" key="1">
    <citation type="journal article" date="2012" name="Proc. Natl. Acad. Sci. U.S.A.">
        <title>Antigenic diversity is generated by distinct evolutionary mechanisms in African trypanosome species.</title>
        <authorList>
            <person name="Jackson A.P."/>
            <person name="Berry A."/>
            <person name="Aslett M."/>
            <person name="Allison H.C."/>
            <person name="Burton P."/>
            <person name="Vavrova-Anderson J."/>
            <person name="Brown R."/>
            <person name="Browne H."/>
            <person name="Corton N."/>
            <person name="Hauser H."/>
            <person name="Gamble J."/>
            <person name="Gilderthorp R."/>
            <person name="Marcello L."/>
            <person name="McQuillan J."/>
            <person name="Otto T.D."/>
            <person name="Quail M.A."/>
            <person name="Sanders M.J."/>
            <person name="van Tonder A."/>
            <person name="Ginger M.L."/>
            <person name="Field M.C."/>
            <person name="Barry J.D."/>
            <person name="Hertz-Fowler C."/>
            <person name="Berriman M."/>
        </authorList>
    </citation>
    <scope>NUCLEOTIDE SEQUENCE</scope>
    <source>
        <strain evidence="2">Y486</strain>
    </source>
</reference>
<feature type="compositionally biased region" description="Polar residues" evidence="1">
    <location>
        <begin position="408"/>
        <end position="424"/>
    </location>
</feature>
<protein>
    <submittedName>
        <fullName evidence="2">Uncharacterized protein</fullName>
    </submittedName>
</protein>
<accession>G0UCE0</accession>
<evidence type="ECO:0000256" key="1">
    <source>
        <dbReference type="SAM" id="MobiDB-lite"/>
    </source>
</evidence>
<dbReference type="VEuPathDB" id="TriTrypDB:TvY486_1109760"/>
<feature type="region of interest" description="Disordered" evidence="1">
    <location>
        <begin position="929"/>
        <end position="997"/>
    </location>
</feature>
<feature type="region of interest" description="Disordered" evidence="1">
    <location>
        <begin position="535"/>
        <end position="587"/>
    </location>
</feature>
<feature type="compositionally biased region" description="Acidic residues" evidence="1">
    <location>
        <begin position="568"/>
        <end position="584"/>
    </location>
</feature>
<feature type="compositionally biased region" description="Polar residues" evidence="1">
    <location>
        <begin position="535"/>
        <end position="546"/>
    </location>
</feature>
<feature type="compositionally biased region" description="Basic and acidic residues" evidence="1">
    <location>
        <begin position="355"/>
        <end position="365"/>
    </location>
</feature>
<feature type="region of interest" description="Disordered" evidence="1">
    <location>
        <begin position="201"/>
        <end position="220"/>
    </location>
</feature>
<feature type="compositionally biased region" description="Polar residues" evidence="1">
    <location>
        <begin position="773"/>
        <end position="784"/>
    </location>
</feature>
<feature type="compositionally biased region" description="Polar residues" evidence="1">
    <location>
        <begin position="1670"/>
        <end position="1691"/>
    </location>
</feature>
<sequence>MDVHTERSPCAYGTSSLKSRTPMETTFTSAGRPITEFSLTCNENFISRSHDKREVLTFSPTVGRQTMSASAGGRRSRASGMHTADSSEKAMQSDLQRRLDVVHSSLSMAEKYLGIGPENKSSVPIVERHRAAVEAEVAKLILLVGRHHNVEMELQRVLGRPVDISELPVYQAEKRSSAHTYTRELPPSLSLEKLRQATEELSRRVEDERAKRGDVPPSEDVDALRLTSNLNELMWLLDLGDLSTHSLQNTDTEVDGVLGPEAFSSRGSVCLDKHKASSSAYTHKNWKMSVCRTAASSETTTTVQSACSEKDDDLARFSVNSDSTFLCDPEVRDLKLLQFMYDALIPEEEEEAEGEKDRSLSHDALEGPSSVVTDSLPARMGSRAMDDVVHGILPLHVRRHSDGLSPEGSGSRNASILHSNSALPQGDTTGSLTFAHDSFCRLMPPEALANTDTSAGQMVVHPVRAELFSVLQGLYGDYDYSYYFKCIRPKGRYKSRAGENYEALLEKRMMQREERRKQGAQRKMDDTILDSLSAKKQGSFRKQSVQPPFRVDTMPFSPEADEGNQPLEDAEEVFSGEPVEEEPAPELQPPDLVADEMEEMMQEQGIVFREEVGNGIVFVLKGRRTMATGTSSVATSPRVKEAAETDSGGKKRQKSCSSLETSPRMQEQLFDDYVLYAMNQGNESVEATVKIDKSKLMNLRMKPIINCKAPEQGISVKLSPTKSQAVLALKPVKKGRQVQFTGVLTFHSANEVEERVDVERSTSLSGRFPGVSLQRSHGSSSKTPTPLGGTSHVLPAAPEADDETQCGSTKQFFKIQPCWDIGGGKKVEQSFQGTGGDDEDADTNFTDTVESVGSRLGKSFPSNRSVPRFALFHSFDRMDTGEFSEDAAAFHTEGGSEGGAAEVVDGDAGVGHDNVDVAEANGVAAVECASERRDGARSEKTDTADSQGQCPSSAMSGKTPLGRADSRTASRAGRNAAGRLSQSVSRAEGSPQAGGVEMGQCMAPVEQWGVAPPDAEDDAVEKNMIALSILQGSQWADPNYSAKESVERDRASGSAQCDSPYEAITLSGRRLRASDSASVPMSGRIVSDGTRCVRGASEGGTTEEELVDQLLASSIAAASTYQACPGSENGVPEEALLCILENIAQEEQLNLDALHGADLASLPAVAGSSAAWRHQQALTGSQAHSAVGFSIPLHDTEEGASVAVSGATGTAQDYVIGSQRSHTSDLTRMSLSSHQRVSEHTPGHDEQWRDDCSAAPSVVHRRSVSIASSDVQKPSLLRTRRGAPLSMTVRGTRLSHSGGSLGHDEDPQTRIFGESLTHSAGHSTEDLRGKIERIISGREGELGVASPGGGLDNIGMPGAKKTMSEVSFEVTRSTSTASRSVGGRAMSPEALKNILEKVSKASSSKEAAPKGFMKLEVNGEHLMMRQDQELERDQQSSVPTERRQIHTQRFHDGRVAVYAPDSMGGQGLKRAVSKSEALGKMTRFAGVLSSHATAEAVMESIVGDLHDMARDHRCSSRSNKRTNPLDAKGGGARGGRRNSNDPMNRAGTVSLPVLYAPEAVEHVDDIEYAGIEAQELFMRDPVRYDCVIDDVVKAALRKVEREEMLAKMQLGDHHKSASRNSERGSFRRSTLLSQSKLCVEGMSQASLSVVDMGRGFNLEKGQGKGHRSRSTGQSSQLSLETANRESSQTSITNDIQRIVDEQQRAKKIVSYVLAEMRRIWRLRTLEGSLALRAAVDRFVFRSLLFTWRVERRRVLNLNKLISLLDRKSGRAKGWVPFYSKDSILTDHYTWEPVPPHLSHSMRVVHRAMCLARQQHLLPLRVVRSQVCRQISSHHLMYGYSKQLIRPPTHPAVHQRHCRRLRHTAPFQRPSKMYSPRVEREVNWPRVWNWPPHDGVPRHV</sequence>
<name>G0UCE0_TRYVY</name>
<feature type="region of interest" description="Disordered" evidence="1">
    <location>
        <begin position="64"/>
        <end position="92"/>
    </location>
</feature>
<feature type="region of interest" description="Disordered" evidence="1">
    <location>
        <begin position="399"/>
        <end position="424"/>
    </location>
</feature>
<feature type="compositionally biased region" description="Polar residues" evidence="1">
    <location>
        <begin position="944"/>
        <end position="956"/>
    </location>
</feature>
<feature type="region of interest" description="Disordered" evidence="1">
    <location>
        <begin position="1512"/>
        <end position="1545"/>
    </location>
</feature>
<feature type="region of interest" description="Disordered" evidence="1">
    <location>
        <begin position="892"/>
        <end position="914"/>
    </location>
</feature>
<feature type="region of interest" description="Disordered" evidence="1">
    <location>
        <begin position="349"/>
        <end position="375"/>
    </location>
</feature>
<evidence type="ECO:0000313" key="2">
    <source>
        <dbReference type="EMBL" id="CCC53492.1"/>
    </source>
</evidence>
<proteinExistence type="predicted"/>
<feature type="compositionally biased region" description="Basic and acidic residues" evidence="1">
    <location>
        <begin position="201"/>
        <end position="214"/>
    </location>
</feature>
<feature type="compositionally biased region" description="Basic and acidic residues" evidence="1">
    <location>
        <begin position="638"/>
        <end position="649"/>
    </location>
</feature>
<feature type="region of interest" description="Disordered" evidence="1">
    <location>
        <begin position="1039"/>
        <end position="1059"/>
    </location>
</feature>
<organism evidence="2">
    <name type="scientific">Trypanosoma vivax (strain Y486)</name>
    <dbReference type="NCBI Taxonomy" id="1055687"/>
    <lineage>
        <taxon>Eukaryota</taxon>
        <taxon>Discoba</taxon>
        <taxon>Euglenozoa</taxon>
        <taxon>Kinetoplastea</taxon>
        <taxon>Metakinetoplastina</taxon>
        <taxon>Trypanosomatida</taxon>
        <taxon>Trypanosomatidae</taxon>
        <taxon>Trypanosoma</taxon>
        <taxon>Duttonella</taxon>
    </lineage>
</organism>
<gene>
    <name evidence="2" type="ORF">TVY486_1109760</name>
</gene>
<feature type="compositionally biased region" description="Basic and acidic residues" evidence="1">
    <location>
        <begin position="929"/>
        <end position="943"/>
    </location>
</feature>
<feature type="region of interest" description="Disordered" evidence="1">
    <location>
        <begin position="764"/>
        <end position="791"/>
    </location>
</feature>